<dbReference type="InterPro" id="IPR007110">
    <property type="entry name" value="Ig-like_dom"/>
</dbReference>
<dbReference type="GO" id="GO:0035556">
    <property type="term" value="P:intracellular signal transduction"/>
    <property type="evidence" value="ECO:0007669"/>
    <property type="project" value="TreeGrafter"/>
</dbReference>
<keyword evidence="4" id="KW-0964">Secreted</keyword>
<evidence type="ECO:0000256" key="6">
    <source>
        <dbReference type="ARBA" id="ARBA00022692"/>
    </source>
</evidence>
<dbReference type="InterPro" id="IPR057909">
    <property type="entry name" value="NRG2_N"/>
</dbReference>
<dbReference type="GO" id="GO:0008083">
    <property type="term" value="F:growth factor activity"/>
    <property type="evidence" value="ECO:0007669"/>
    <property type="project" value="UniProtKB-KW"/>
</dbReference>
<keyword evidence="10" id="KW-1015">Disulfide bond</keyword>
<dbReference type="Pfam" id="PF07679">
    <property type="entry name" value="I-set"/>
    <property type="match status" value="1"/>
</dbReference>
<keyword evidence="5" id="KW-0245">EGF-like domain</keyword>
<evidence type="ECO:0000259" key="12">
    <source>
        <dbReference type="PROSITE" id="PS50835"/>
    </source>
</evidence>
<dbReference type="SMART" id="SM00409">
    <property type="entry name" value="IG"/>
    <property type="match status" value="1"/>
</dbReference>
<dbReference type="GO" id="GO:0048513">
    <property type="term" value="P:animal organ development"/>
    <property type="evidence" value="ECO:0007669"/>
    <property type="project" value="TreeGrafter"/>
</dbReference>
<dbReference type="PANTHER" id="PTHR11100:SF20">
    <property type="entry name" value="PRO-NEUREGULIN-2, MEMBRANE-BOUND ISOFORM"/>
    <property type="match status" value="1"/>
</dbReference>
<comment type="caution">
    <text evidence="13">The sequence shown here is derived from an EMBL/GenBank/DDBJ whole genome shotgun (WGS) entry which is preliminary data.</text>
</comment>
<dbReference type="FunFam" id="2.60.40.10:FF:000333">
    <property type="entry name" value="Down syndrome cell adhesion molecule"/>
    <property type="match status" value="1"/>
</dbReference>
<feature type="region of interest" description="Disordered" evidence="11">
    <location>
        <begin position="218"/>
        <end position="260"/>
    </location>
</feature>
<reference evidence="13 14" key="1">
    <citation type="journal article" date="2019" name="Genome Biol. Evol.">
        <title>Whole-Genome Sequencing of the Giant Devil Catfish, Bagarius yarrelli.</title>
        <authorList>
            <person name="Jiang W."/>
            <person name="Lv Y."/>
            <person name="Cheng L."/>
            <person name="Yang K."/>
            <person name="Chao B."/>
            <person name="Wang X."/>
            <person name="Li Y."/>
            <person name="Pan X."/>
            <person name="You X."/>
            <person name="Zhang Y."/>
            <person name="Yang J."/>
            <person name="Li J."/>
            <person name="Zhang X."/>
            <person name="Liu S."/>
            <person name="Sun C."/>
            <person name="Yang J."/>
            <person name="Shi Q."/>
        </authorList>
    </citation>
    <scope>NUCLEOTIDE SEQUENCE [LARGE SCALE GENOMIC DNA]</scope>
    <source>
        <strain evidence="13">JWS20170419001</strain>
        <tissue evidence="13">Muscle</tissue>
    </source>
</reference>
<evidence type="ECO:0000256" key="11">
    <source>
        <dbReference type="SAM" id="MobiDB-lite"/>
    </source>
</evidence>
<evidence type="ECO:0000256" key="8">
    <source>
        <dbReference type="ARBA" id="ARBA00023030"/>
    </source>
</evidence>
<keyword evidence="14" id="KW-1185">Reference proteome</keyword>
<dbReference type="InterPro" id="IPR013098">
    <property type="entry name" value="Ig_I-set"/>
</dbReference>
<dbReference type="InterPro" id="IPR036179">
    <property type="entry name" value="Ig-like_dom_sf"/>
</dbReference>
<feature type="compositionally biased region" description="Basic and acidic residues" evidence="11">
    <location>
        <begin position="219"/>
        <end position="232"/>
    </location>
</feature>
<evidence type="ECO:0000256" key="9">
    <source>
        <dbReference type="ARBA" id="ARBA00023136"/>
    </source>
</evidence>
<dbReference type="InterPro" id="IPR040180">
    <property type="entry name" value="Neuregulin"/>
</dbReference>
<dbReference type="SUPFAM" id="SSF48726">
    <property type="entry name" value="Immunoglobulin"/>
    <property type="match status" value="1"/>
</dbReference>
<keyword evidence="8" id="KW-0339">Growth factor</keyword>
<evidence type="ECO:0000256" key="5">
    <source>
        <dbReference type="ARBA" id="ARBA00022536"/>
    </source>
</evidence>
<dbReference type="PANTHER" id="PTHR11100">
    <property type="entry name" value="HEREGULIN-NEUREGULIN FAMILY MEMBER"/>
    <property type="match status" value="1"/>
</dbReference>
<dbReference type="EMBL" id="VCAZ01000025">
    <property type="protein sequence ID" value="TSL04333.1"/>
    <property type="molecule type" value="Genomic_DNA"/>
</dbReference>
<dbReference type="GO" id="GO:0007399">
    <property type="term" value="P:nervous system development"/>
    <property type="evidence" value="ECO:0007669"/>
    <property type="project" value="InterPro"/>
</dbReference>
<gene>
    <name evidence="13" type="ORF">Baya_4013</name>
</gene>
<evidence type="ECO:0000256" key="2">
    <source>
        <dbReference type="ARBA" id="ARBA00004613"/>
    </source>
</evidence>
<evidence type="ECO:0000256" key="7">
    <source>
        <dbReference type="ARBA" id="ARBA00022989"/>
    </source>
</evidence>
<evidence type="ECO:0000256" key="1">
    <source>
        <dbReference type="ARBA" id="ARBA00004251"/>
    </source>
</evidence>
<dbReference type="OrthoDB" id="6127080at2759"/>
<evidence type="ECO:0000313" key="14">
    <source>
        <dbReference type="Proteomes" id="UP000319801"/>
    </source>
</evidence>
<sequence>MDTSAGSAAPPCYRSPFAARPSPRRAKAGGMRLEPVPFSMLVIGVAFACHSPSPSSLRERARHSAVVIEGRVQSAPYNDSGAEPNRVDVKVLDVWPRHSGGLEREQLVTVRELGPTSGPCARVLNDHRYIFFMDPTDEPLVFRASYAPLEANGTDLKKDVENILCGDCDSIALPPFLVLNGFHGDSCGLQKWPRARSVLEQLSVNTRTHACPVKFAQSYKERREEGEEGKKERNGRKKGKKERKEQNGDLTQGAPSIKPLRSPVVVTEGARITVKCEATGKAPLSYKWYKDGTILKKSKQVRIRPKQKNSKVQITNARLEDSGNYMCVVENESGSSNSTSTVHVQSITIVFIFETNYFETDSHLLREGWGWSRRERRGHDYQNAFKGKQERIE</sequence>
<dbReference type="SMART" id="SM00408">
    <property type="entry name" value="IGc2"/>
    <property type="match status" value="1"/>
</dbReference>
<evidence type="ECO:0000313" key="13">
    <source>
        <dbReference type="EMBL" id="TSL04333.1"/>
    </source>
</evidence>
<proteinExistence type="predicted"/>
<dbReference type="Proteomes" id="UP000319801">
    <property type="component" value="Unassembled WGS sequence"/>
</dbReference>
<keyword evidence="7" id="KW-1133">Transmembrane helix</keyword>
<dbReference type="PROSITE" id="PS50835">
    <property type="entry name" value="IG_LIKE"/>
    <property type="match status" value="1"/>
</dbReference>
<evidence type="ECO:0000256" key="4">
    <source>
        <dbReference type="ARBA" id="ARBA00022525"/>
    </source>
</evidence>
<dbReference type="Gene3D" id="2.60.40.10">
    <property type="entry name" value="Immunoglobulins"/>
    <property type="match status" value="1"/>
</dbReference>
<keyword evidence="6" id="KW-0812">Transmembrane</keyword>
<name>A0A556TX91_BAGYA</name>
<keyword evidence="9" id="KW-0472">Membrane</keyword>
<accession>A0A556TX91</accession>
<protein>
    <submittedName>
        <fullName evidence="13">Pro-neuregulin-2, membrane-bound isoform</fullName>
    </submittedName>
</protein>
<dbReference type="InterPro" id="IPR003599">
    <property type="entry name" value="Ig_sub"/>
</dbReference>
<feature type="region of interest" description="Disordered" evidence="11">
    <location>
        <begin position="1"/>
        <end position="28"/>
    </location>
</feature>
<dbReference type="GO" id="GO:0005615">
    <property type="term" value="C:extracellular space"/>
    <property type="evidence" value="ECO:0007669"/>
    <property type="project" value="TreeGrafter"/>
</dbReference>
<comment type="subcellular location">
    <subcellularLocation>
        <location evidence="1">Cell membrane</location>
        <topology evidence="1">Single-pass type I membrane protein</topology>
    </subcellularLocation>
    <subcellularLocation>
        <location evidence="2">Secreted</location>
    </subcellularLocation>
</comment>
<keyword evidence="3" id="KW-1003">Cell membrane</keyword>
<dbReference type="AlphaFoldDB" id="A0A556TX91"/>
<organism evidence="13 14">
    <name type="scientific">Bagarius yarrelli</name>
    <name type="common">Goonch</name>
    <name type="synonym">Bagrus yarrelli</name>
    <dbReference type="NCBI Taxonomy" id="175774"/>
    <lineage>
        <taxon>Eukaryota</taxon>
        <taxon>Metazoa</taxon>
        <taxon>Chordata</taxon>
        <taxon>Craniata</taxon>
        <taxon>Vertebrata</taxon>
        <taxon>Euteleostomi</taxon>
        <taxon>Actinopterygii</taxon>
        <taxon>Neopterygii</taxon>
        <taxon>Teleostei</taxon>
        <taxon>Ostariophysi</taxon>
        <taxon>Siluriformes</taxon>
        <taxon>Sisoridae</taxon>
        <taxon>Sisorinae</taxon>
        <taxon>Bagarius</taxon>
    </lineage>
</organism>
<dbReference type="GO" id="GO:0005886">
    <property type="term" value="C:plasma membrane"/>
    <property type="evidence" value="ECO:0007669"/>
    <property type="project" value="UniProtKB-SubCell"/>
</dbReference>
<evidence type="ECO:0000256" key="3">
    <source>
        <dbReference type="ARBA" id="ARBA00022475"/>
    </source>
</evidence>
<evidence type="ECO:0000256" key="10">
    <source>
        <dbReference type="ARBA" id="ARBA00023157"/>
    </source>
</evidence>
<feature type="domain" description="Ig-like" evidence="12">
    <location>
        <begin position="255"/>
        <end position="343"/>
    </location>
</feature>
<dbReference type="Pfam" id="PF25518">
    <property type="entry name" value="NRG2_N"/>
    <property type="match status" value="1"/>
</dbReference>
<dbReference type="InterPro" id="IPR003598">
    <property type="entry name" value="Ig_sub2"/>
</dbReference>
<dbReference type="InterPro" id="IPR013783">
    <property type="entry name" value="Ig-like_fold"/>
</dbReference>